<dbReference type="FunFam" id="3.40.50.150:FF:000101">
    <property type="entry name" value="Thiopurine S-methyltransferase"/>
    <property type="match status" value="1"/>
</dbReference>
<keyword evidence="6 9" id="KW-0489">Methyltransferase</keyword>
<keyword evidence="7 9" id="KW-0808">Transferase</keyword>
<keyword evidence="5 9" id="KW-0963">Cytoplasm</keyword>
<dbReference type="EC" id="2.1.1.67" evidence="4 9"/>
<dbReference type="STRING" id="33995.KOEU_10970"/>
<comment type="similarity">
    <text evidence="3 9">Belongs to the class I-like SAM-binding methyltransferase superfamily. TPMT family.</text>
</comment>
<dbReference type="Gene3D" id="3.40.50.150">
    <property type="entry name" value="Vaccinia Virus protein VP39"/>
    <property type="match status" value="1"/>
</dbReference>
<keyword evidence="11" id="KW-1185">Reference proteome</keyword>
<dbReference type="Pfam" id="PF05724">
    <property type="entry name" value="TPMT"/>
    <property type="match status" value="1"/>
</dbReference>
<dbReference type="HAMAP" id="MF_00812">
    <property type="entry name" value="Thiopur_methtran"/>
    <property type="match status" value="1"/>
</dbReference>
<evidence type="ECO:0000256" key="8">
    <source>
        <dbReference type="ARBA" id="ARBA00022691"/>
    </source>
</evidence>
<dbReference type="InterPro" id="IPR008854">
    <property type="entry name" value="TPMT"/>
</dbReference>
<dbReference type="NCBIfam" id="NF009732">
    <property type="entry name" value="PRK13255.1"/>
    <property type="match status" value="1"/>
</dbReference>
<protein>
    <recommendedName>
        <fullName evidence="4 9">Thiopurine S-methyltransferase</fullName>
        <ecNumber evidence="4 9">2.1.1.67</ecNumber>
    </recommendedName>
    <alternativeName>
        <fullName evidence="9">Thiopurine methyltransferase</fullName>
    </alternativeName>
</protein>
<dbReference type="InterPro" id="IPR022474">
    <property type="entry name" value="Thiopur_S-MeTfrase_Se/Te_detox"/>
</dbReference>
<comment type="subcellular location">
    <subcellularLocation>
        <location evidence="2 9">Cytoplasm</location>
    </subcellularLocation>
</comment>
<feature type="binding site" evidence="9">
    <location>
        <position position="166"/>
    </location>
    <ligand>
        <name>S-adenosyl-L-methionine</name>
        <dbReference type="ChEBI" id="CHEBI:59789"/>
    </ligand>
</feature>
<dbReference type="GO" id="GO:0008119">
    <property type="term" value="F:thiopurine S-methyltransferase activity"/>
    <property type="evidence" value="ECO:0007669"/>
    <property type="project" value="UniProtKB-UniRule"/>
</dbReference>
<dbReference type="InterPro" id="IPR025835">
    <property type="entry name" value="Thiopurine_S-MeTrfase"/>
</dbReference>
<comment type="caution">
    <text evidence="10">The sequence shown here is derived from an EMBL/GenBank/DDBJ whole genome shotgun (WGS) entry which is preliminary data.</text>
</comment>
<dbReference type="PATRIC" id="fig|33995.3.peg.1211"/>
<feature type="binding site" evidence="9">
    <location>
        <position position="53"/>
    </location>
    <ligand>
        <name>S-adenosyl-L-methionine</name>
        <dbReference type="ChEBI" id="CHEBI:59789"/>
    </ligand>
</feature>
<name>A0A0M0EJ06_KOMEU</name>
<gene>
    <name evidence="9 10" type="primary">tpm</name>
    <name evidence="10" type="ORF">KOEU_10970</name>
</gene>
<dbReference type="EMBL" id="LHUQ01000004">
    <property type="protein sequence ID" value="KON65257.1"/>
    <property type="molecule type" value="Genomic_DNA"/>
</dbReference>
<evidence type="ECO:0000256" key="2">
    <source>
        <dbReference type="ARBA" id="ARBA00004496"/>
    </source>
</evidence>
<comment type="catalytic activity">
    <reaction evidence="1 9">
        <text>S-adenosyl-L-methionine + a thiopurine = S-adenosyl-L-homocysteine + a thiopurine S-methylether.</text>
        <dbReference type="EC" id="2.1.1.67"/>
    </reaction>
</comment>
<dbReference type="GO" id="GO:0032259">
    <property type="term" value="P:methylation"/>
    <property type="evidence" value="ECO:0007669"/>
    <property type="project" value="UniProtKB-KW"/>
</dbReference>
<evidence type="ECO:0000256" key="9">
    <source>
        <dbReference type="HAMAP-Rule" id="MF_00812"/>
    </source>
</evidence>
<dbReference type="Proteomes" id="UP000037566">
    <property type="component" value="Unassembled WGS sequence"/>
</dbReference>
<dbReference type="GO" id="GO:0010038">
    <property type="term" value="P:response to metal ion"/>
    <property type="evidence" value="ECO:0007669"/>
    <property type="project" value="InterPro"/>
</dbReference>
<evidence type="ECO:0000256" key="3">
    <source>
        <dbReference type="ARBA" id="ARBA00008145"/>
    </source>
</evidence>
<evidence type="ECO:0000313" key="11">
    <source>
        <dbReference type="Proteomes" id="UP000037566"/>
    </source>
</evidence>
<feature type="binding site" evidence="9">
    <location>
        <position position="88"/>
    </location>
    <ligand>
        <name>S-adenosyl-L-methionine</name>
        <dbReference type="ChEBI" id="CHEBI:59789"/>
    </ligand>
</feature>
<dbReference type="PROSITE" id="PS51585">
    <property type="entry name" value="SAM_MT_TPMT"/>
    <property type="match status" value="1"/>
</dbReference>
<evidence type="ECO:0000313" key="10">
    <source>
        <dbReference type="EMBL" id="KON65257.1"/>
    </source>
</evidence>
<evidence type="ECO:0000256" key="5">
    <source>
        <dbReference type="ARBA" id="ARBA00022490"/>
    </source>
</evidence>
<accession>A0A0M0EJ06</accession>
<evidence type="ECO:0000256" key="1">
    <source>
        <dbReference type="ARBA" id="ARBA00000903"/>
    </source>
</evidence>
<evidence type="ECO:0000256" key="7">
    <source>
        <dbReference type="ARBA" id="ARBA00022679"/>
    </source>
</evidence>
<feature type="binding site" evidence="9">
    <location>
        <position position="109"/>
    </location>
    <ligand>
        <name>S-adenosyl-L-methionine</name>
        <dbReference type="ChEBI" id="CHEBI:59789"/>
    </ligand>
</feature>
<dbReference type="SUPFAM" id="SSF53335">
    <property type="entry name" value="S-adenosyl-L-methionine-dependent methyltransferases"/>
    <property type="match status" value="1"/>
</dbReference>
<organism evidence="10 11">
    <name type="scientific">Komagataeibacter europaeus</name>
    <name type="common">Gluconacetobacter europaeus</name>
    <dbReference type="NCBI Taxonomy" id="33995"/>
    <lineage>
        <taxon>Bacteria</taxon>
        <taxon>Pseudomonadati</taxon>
        <taxon>Pseudomonadota</taxon>
        <taxon>Alphaproteobacteria</taxon>
        <taxon>Acetobacterales</taxon>
        <taxon>Acetobacteraceae</taxon>
        <taxon>Komagataeibacter</taxon>
    </lineage>
</organism>
<dbReference type="GO" id="GO:0005737">
    <property type="term" value="C:cytoplasm"/>
    <property type="evidence" value="ECO:0007669"/>
    <property type="project" value="UniProtKB-SubCell"/>
</dbReference>
<evidence type="ECO:0000256" key="4">
    <source>
        <dbReference type="ARBA" id="ARBA00011905"/>
    </source>
</evidence>
<dbReference type="PANTHER" id="PTHR10259">
    <property type="entry name" value="THIOPURINE S-METHYLTRANSFERASE"/>
    <property type="match status" value="1"/>
</dbReference>
<dbReference type="PANTHER" id="PTHR10259:SF11">
    <property type="entry name" value="THIOPURINE S-METHYLTRANSFERASE"/>
    <property type="match status" value="1"/>
</dbReference>
<dbReference type="InterPro" id="IPR029063">
    <property type="entry name" value="SAM-dependent_MTases_sf"/>
</dbReference>
<dbReference type="AlphaFoldDB" id="A0A0M0EJ06"/>
<reference evidence="10" key="1">
    <citation type="submission" date="2015-08" db="EMBL/GenBank/DDBJ databases">
        <title>Draft genome sequence of Komagataeibacter europaeus CECT 8546 a cellulose producer strain from vinegar produced by the traditional method.</title>
        <authorList>
            <person name="Poehlein A."/>
            <person name="Valera M.J."/>
            <person name="Haack F.S."/>
            <person name="Mas A."/>
            <person name="Daniel R."/>
            <person name="Streit W.R."/>
            <person name="Mateo E."/>
        </authorList>
    </citation>
    <scope>NUCLEOTIDE SEQUENCE [LARGE SCALE GENOMIC DNA]</scope>
    <source>
        <strain evidence="10">CECT 8546</strain>
    </source>
</reference>
<keyword evidence="8 9" id="KW-0949">S-adenosyl-L-methionine</keyword>
<dbReference type="NCBIfam" id="TIGR03840">
    <property type="entry name" value="TMPT_Se_Te"/>
    <property type="match status" value="1"/>
</dbReference>
<proteinExistence type="inferred from homology"/>
<sequence length="264" mass="29058">METIIPPLAQSDTGHGACLSLRWGWQYYGRCIVDMKRVGAHDAMDETFWHGKWQRNEIGFHEPRPNPLLTDNFAALRLPAGARVFVPLCGKSRDIHWLLEHGCQVAGIELSPIAVTGLFSELGLAPRISPAGPLVRYEAGHLCIWAGDIFNLTQAELGHVDAVYDRAALIALPTPTRMAYARHLVTITDAAPELLVSMEYDQSRKAGPPFSVDENALQHYYGDTFTLDRVTHEAVPGGLKGICPATESVWIMKPRHGSGGLTKK</sequence>
<evidence type="ECO:0000256" key="6">
    <source>
        <dbReference type="ARBA" id="ARBA00022603"/>
    </source>
</evidence>